<feature type="domain" description="ABC-2 type transporter transmembrane" evidence="7">
    <location>
        <begin position="20"/>
        <end position="369"/>
    </location>
</feature>
<evidence type="ECO:0000256" key="5">
    <source>
        <dbReference type="ARBA" id="ARBA00023136"/>
    </source>
</evidence>
<evidence type="ECO:0000313" key="8">
    <source>
        <dbReference type="EMBL" id="TLQ41055.1"/>
    </source>
</evidence>
<dbReference type="Proteomes" id="UP000306420">
    <property type="component" value="Unassembled WGS sequence"/>
</dbReference>
<accession>A0A5R9DZU1</accession>
<dbReference type="InterPro" id="IPR051449">
    <property type="entry name" value="ABC-2_transporter_component"/>
</dbReference>
<keyword evidence="4 6" id="KW-1133">Transmembrane helix</keyword>
<evidence type="ECO:0000256" key="6">
    <source>
        <dbReference type="SAM" id="Phobius"/>
    </source>
</evidence>
<dbReference type="GO" id="GO:0140359">
    <property type="term" value="F:ABC-type transporter activity"/>
    <property type="evidence" value="ECO:0007669"/>
    <property type="project" value="InterPro"/>
</dbReference>
<dbReference type="Gene3D" id="3.40.1710.10">
    <property type="entry name" value="abc type-2 transporter like domain"/>
    <property type="match status" value="1"/>
</dbReference>
<protein>
    <submittedName>
        <fullName evidence="8">ABC transporter permease</fullName>
    </submittedName>
</protein>
<evidence type="ECO:0000256" key="4">
    <source>
        <dbReference type="ARBA" id="ARBA00022989"/>
    </source>
</evidence>
<feature type="transmembrane region" description="Helical" evidence="6">
    <location>
        <begin position="354"/>
        <end position="372"/>
    </location>
</feature>
<feature type="transmembrane region" description="Helical" evidence="6">
    <location>
        <begin position="268"/>
        <end position="289"/>
    </location>
</feature>
<sequence length="380" mass="42247">MTIYNMIIRIFSKYWKELLIYFLIFLGFVFVAIGQPEGDENQTFSSVTLDIAVVNQSDDPLGEHLVDYLSESHDVETLSDVTIVDVENEVFSGTYQGMLYIPENFEELVLNGQADQVELLLNERDMSSAQLNTEVDKYLRLANARVASGVSDISELTDQLDSTLNETAEVELIGGLDHQNVLLAYTTGIALVGYFVLQIILGTVGMAMSEIKSKKIQDRINLSGISNLRYNTQVVLGQVTYGGLILLITLLVLWVYIPSSIPIDYVRIIISLALFVLNALSMAFLMTALTNNRNIINALTTVVSLGLAFLSGLFIPYEVMGPTIQRIAHFSPLFYFRQSVMKDINSYTDLLTEWGFLLAFAVVFTLLGVAISQQKRAGKG</sequence>
<evidence type="ECO:0000256" key="3">
    <source>
        <dbReference type="ARBA" id="ARBA00022692"/>
    </source>
</evidence>
<organism evidence="8 9">
    <name type="scientific">Ruoffia tabacinasalis</name>
    <dbReference type="NCBI Taxonomy" id="87458"/>
    <lineage>
        <taxon>Bacteria</taxon>
        <taxon>Bacillati</taxon>
        <taxon>Bacillota</taxon>
        <taxon>Bacilli</taxon>
        <taxon>Lactobacillales</taxon>
        <taxon>Aerococcaceae</taxon>
        <taxon>Ruoffia</taxon>
    </lineage>
</organism>
<dbReference type="InterPro" id="IPR013525">
    <property type="entry name" value="ABC2_TM"/>
</dbReference>
<dbReference type="Pfam" id="PF12698">
    <property type="entry name" value="ABC2_membrane_3"/>
    <property type="match status" value="1"/>
</dbReference>
<feature type="transmembrane region" description="Helical" evidence="6">
    <location>
        <begin position="182"/>
        <end position="209"/>
    </location>
</feature>
<evidence type="ECO:0000259" key="7">
    <source>
        <dbReference type="Pfam" id="PF12698"/>
    </source>
</evidence>
<gene>
    <name evidence="8" type="ORF">FEZ33_06640</name>
</gene>
<evidence type="ECO:0000313" key="9">
    <source>
        <dbReference type="Proteomes" id="UP000306420"/>
    </source>
</evidence>
<name>A0A5R9DZU1_9LACT</name>
<dbReference type="RefSeq" id="WP_138404622.1">
    <property type="nucleotide sequence ID" value="NZ_VBSP01000020.1"/>
</dbReference>
<dbReference type="PANTHER" id="PTHR30294">
    <property type="entry name" value="MEMBRANE COMPONENT OF ABC TRANSPORTER YHHJ-RELATED"/>
    <property type="match status" value="1"/>
</dbReference>
<feature type="transmembrane region" description="Helical" evidence="6">
    <location>
        <begin position="296"/>
        <end position="317"/>
    </location>
</feature>
<evidence type="ECO:0000256" key="1">
    <source>
        <dbReference type="ARBA" id="ARBA00004651"/>
    </source>
</evidence>
<reference evidence="8 9" key="1">
    <citation type="submission" date="2019-05" db="EMBL/GenBank/DDBJ databases">
        <title>The metagenome of a microbial culture collection derived from dairy environment covers the genomic content of the human microbiome.</title>
        <authorList>
            <person name="Roder T."/>
            <person name="Wuthrich D."/>
            <person name="Sattari Z."/>
            <person name="Von Ah U."/>
            <person name="Bar C."/>
            <person name="Ronchi F."/>
            <person name="Macpherson A.J."/>
            <person name="Ganal-Vonarburg S.C."/>
            <person name="Bruggmann R."/>
            <person name="Vergeres G."/>
        </authorList>
    </citation>
    <scope>NUCLEOTIDE SEQUENCE [LARGE SCALE GENOMIC DNA]</scope>
    <source>
        <strain evidence="8 9">FAM 24227</strain>
    </source>
</reference>
<keyword evidence="2" id="KW-1003">Cell membrane</keyword>
<comment type="subcellular location">
    <subcellularLocation>
        <location evidence="1">Cell membrane</location>
        <topology evidence="1">Multi-pass membrane protein</topology>
    </subcellularLocation>
</comment>
<dbReference type="GO" id="GO:0005886">
    <property type="term" value="C:plasma membrane"/>
    <property type="evidence" value="ECO:0007669"/>
    <property type="project" value="UniProtKB-SubCell"/>
</dbReference>
<proteinExistence type="predicted"/>
<evidence type="ECO:0000256" key="2">
    <source>
        <dbReference type="ARBA" id="ARBA00022475"/>
    </source>
</evidence>
<keyword evidence="3 6" id="KW-0812">Transmembrane</keyword>
<feature type="transmembrane region" description="Helical" evidence="6">
    <location>
        <begin position="230"/>
        <end position="256"/>
    </location>
</feature>
<comment type="caution">
    <text evidence="8">The sequence shown here is derived from an EMBL/GenBank/DDBJ whole genome shotgun (WGS) entry which is preliminary data.</text>
</comment>
<dbReference type="EMBL" id="VBSP01000020">
    <property type="protein sequence ID" value="TLQ41055.1"/>
    <property type="molecule type" value="Genomic_DNA"/>
</dbReference>
<keyword evidence="5 6" id="KW-0472">Membrane</keyword>
<dbReference type="AlphaFoldDB" id="A0A5R9DZU1"/>
<dbReference type="PANTHER" id="PTHR30294:SF45">
    <property type="entry name" value="LINEARMYCIN RESISTANCE PERMEASE PROTEIN LNRN"/>
    <property type="match status" value="1"/>
</dbReference>
<dbReference type="OrthoDB" id="266913at2"/>